<keyword evidence="6" id="KW-0472">Membrane</keyword>
<dbReference type="GO" id="GO:0005524">
    <property type="term" value="F:ATP binding"/>
    <property type="evidence" value="ECO:0007669"/>
    <property type="project" value="InterPro"/>
</dbReference>
<keyword evidence="2" id="KW-0418">Kinase</keyword>
<dbReference type="GO" id="GO:0004713">
    <property type="term" value="F:protein tyrosine kinase activity"/>
    <property type="evidence" value="ECO:0007669"/>
    <property type="project" value="InterPro"/>
</dbReference>
<evidence type="ECO:0000256" key="2">
    <source>
        <dbReference type="ARBA" id="ARBA00022527"/>
    </source>
</evidence>
<keyword evidence="10" id="KW-1185">Reference proteome</keyword>
<dbReference type="GO" id="GO:0004674">
    <property type="term" value="F:protein serine/threonine kinase activity"/>
    <property type="evidence" value="ECO:0007669"/>
    <property type="project" value="UniProtKB-KW"/>
</dbReference>
<dbReference type="SUPFAM" id="SSF56112">
    <property type="entry name" value="Protein kinase-like (PK-like)"/>
    <property type="match status" value="1"/>
</dbReference>
<dbReference type="Gene3D" id="1.10.510.10">
    <property type="entry name" value="Transferase(Phosphotransferase) domain 1"/>
    <property type="match status" value="1"/>
</dbReference>
<dbReference type="InterPro" id="IPR011009">
    <property type="entry name" value="Kinase-like_dom_sf"/>
</dbReference>
<dbReference type="SMART" id="SM00219">
    <property type="entry name" value="TyrKc"/>
    <property type="match status" value="1"/>
</dbReference>
<dbReference type="InterPro" id="IPR001245">
    <property type="entry name" value="Ser-Thr/Tyr_kinase_cat_dom"/>
</dbReference>
<proteinExistence type="predicted"/>
<evidence type="ECO:0000259" key="8">
    <source>
        <dbReference type="PROSITE" id="PS50011"/>
    </source>
</evidence>
<evidence type="ECO:0000256" key="7">
    <source>
        <dbReference type="ARBA" id="ARBA00023180"/>
    </source>
</evidence>
<dbReference type="Proteomes" id="UP001159364">
    <property type="component" value="Linkage Group LG01"/>
</dbReference>
<name>A0AAV8U7C4_9ROSI</name>
<dbReference type="InterPro" id="IPR000719">
    <property type="entry name" value="Prot_kinase_dom"/>
</dbReference>
<dbReference type="Pfam" id="PF07714">
    <property type="entry name" value="PK_Tyr_Ser-Thr"/>
    <property type="match status" value="1"/>
</dbReference>
<keyword evidence="7" id="KW-0325">Glycoprotein</keyword>
<evidence type="ECO:0000256" key="5">
    <source>
        <dbReference type="ARBA" id="ARBA00022989"/>
    </source>
</evidence>
<protein>
    <recommendedName>
        <fullName evidence="8">Protein kinase domain-containing protein</fullName>
    </recommendedName>
</protein>
<comment type="caution">
    <text evidence="9">The sequence shown here is derived from an EMBL/GenBank/DDBJ whole genome shotgun (WGS) entry which is preliminary data.</text>
</comment>
<keyword evidence="2" id="KW-0808">Transferase</keyword>
<evidence type="ECO:0000313" key="9">
    <source>
        <dbReference type="EMBL" id="KAJ8775180.1"/>
    </source>
</evidence>
<gene>
    <name evidence="9" type="ORF">K2173_020184</name>
</gene>
<comment type="subcellular location">
    <subcellularLocation>
        <location evidence="1">Membrane</location>
        <topology evidence="1">Single-pass type I membrane protein</topology>
    </subcellularLocation>
</comment>
<evidence type="ECO:0000256" key="4">
    <source>
        <dbReference type="ARBA" id="ARBA00022729"/>
    </source>
</evidence>
<organism evidence="9 10">
    <name type="scientific">Erythroxylum novogranatense</name>
    <dbReference type="NCBI Taxonomy" id="1862640"/>
    <lineage>
        <taxon>Eukaryota</taxon>
        <taxon>Viridiplantae</taxon>
        <taxon>Streptophyta</taxon>
        <taxon>Embryophyta</taxon>
        <taxon>Tracheophyta</taxon>
        <taxon>Spermatophyta</taxon>
        <taxon>Magnoliopsida</taxon>
        <taxon>eudicotyledons</taxon>
        <taxon>Gunneridae</taxon>
        <taxon>Pentapetalae</taxon>
        <taxon>rosids</taxon>
        <taxon>fabids</taxon>
        <taxon>Malpighiales</taxon>
        <taxon>Erythroxylaceae</taxon>
        <taxon>Erythroxylum</taxon>
    </lineage>
</organism>
<evidence type="ECO:0000313" key="10">
    <source>
        <dbReference type="Proteomes" id="UP001159364"/>
    </source>
</evidence>
<dbReference type="InterPro" id="IPR045874">
    <property type="entry name" value="LRK10/LRL21-25-like"/>
</dbReference>
<dbReference type="InterPro" id="IPR020635">
    <property type="entry name" value="Tyr_kinase_cat_dom"/>
</dbReference>
<dbReference type="PANTHER" id="PTHR27009">
    <property type="entry name" value="RUST RESISTANCE KINASE LR10-RELATED"/>
    <property type="match status" value="1"/>
</dbReference>
<sequence length="168" mass="19114">MYDNIEEFLQTQGDLMPIRYSYSDIKKITKNFKDKLGQGGYDSIYKGRLRSGRLAAIKLLGNSKSNGQDFINEVGTIRTIHHFNVVKLIDFCVQGSKHALVYDFMPNGSLDKYLFSSEVNNSISTEKMYEISLGVAHGIEYLHRVFRFRPISLDIEAKVPCQGLELGH</sequence>
<keyword evidence="2" id="KW-0723">Serine/threonine-protein kinase</keyword>
<evidence type="ECO:0000256" key="6">
    <source>
        <dbReference type="ARBA" id="ARBA00023136"/>
    </source>
</evidence>
<dbReference type="PROSITE" id="PS50011">
    <property type="entry name" value="PROTEIN_KINASE_DOM"/>
    <property type="match status" value="1"/>
</dbReference>
<evidence type="ECO:0000256" key="1">
    <source>
        <dbReference type="ARBA" id="ARBA00004479"/>
    </source>
</evidence>
<reference evidence="9 10" key="1">
    <citation type="submission" date="2021-09" db="EMBL/GenBank/DDBJ databases">
        <title>Genomic insights and catalytic innovation underlie evolution of tropane alkaloids biosynthesis.</title>
        <authorList>
            <person name="Wang Y.-J."/>
            <person name="Tian T."/>
            <person name="Huang J.-P."/>
            <person name="Huang S.-X."/>
        </authorList>
    </citation>
    <scope>NUCLEOTIDE SEQUENCE [LARGE SCALE GENOMIC DNA]</scope>
    <source>
        <strain evidence="9">KIB-2018</strain>
        <tissue evidence="9">Leaf</tissue>
    </source>
</reference>
<keyword evidence="4" id="KW-0732">Signal</keyword>
<dbReference type="AlphaFoldDB" id="A0AAV8U7C4"/>
<dbReference type="EMBL" id="JAIWQS010000001">
    <property type="protein sequence ID" value="KAJ8775180.1"/>
    <property type="molecule type" value="Genomic_DNA"/>
</dbReference>
<keyword evidence="3" id="KW-0812">Transmembrane</keyword>
<dbReference type="GO" id="GO:0016020">
    <property type="term" value="C:membrane"/>
    <property type="evidence" value="ECO:0007669"/>
    <property type="project" value="UniProtKB-SubCell"/>
</dbReference>
<feature type="domain" description="Protein kinase" evidence="8">
    <location>
        <begin position="30"/>
        <end position="168"/>
    </location>
</feature>
<keyword evidence="5" id="KW-1133">Transmembrane helix</keyword>
<evidence type="ECO:0000256" key="3">
    <source>
        <dbReference type="ARBA" id="ARBA00022692"/>
    </source>
</evidence>
<accession>A0AAV8U7C4</accession>